<dbReference type="Proteomes" id="UP000198749">
    <property type="component" value="Unassembled WGS sequence"/>
</dbReference>
<gene>
    <name evidence="1" type="ORF">SAMN03080615_01355</name>
</gene>
<organism evidence="1 2">
    <name type="scientific">Amphritea atlantica</name>
    <dbReference type="NCBI Taxonomy" id="355243"/>
    <lineage>
        <taxon>Bacteria</taxon>
        <taxon>Pseudomonadati</taxon>
        <taxon>Pseudomonadota</taxon>
        <taxon>Gammaproteobacteria</taxon>
        <taxon>Oceanospirillales</taxon>
        <taxon>Oceanospirillaceae</taxon>
        <taxon>Amphritea</taxon>
    </lineage>
</organism>
<name>A0A1H9FNA7_9GAMM</name>
<sequence>MFQGKYKSIKLDKTDVMALRKMKLPYIGPANCQFVIRNMGGEAIKCDRWVKAFMEYHDLTHSYLISYLKKKKLPEGLFDLVIWAYCEMFVKEVKNFNEHFSENFA</sequence>
<keyword evidence="2" id="KW-1185">Reference proteome</keyword>
<reference evidence="2" key="1">
    <citation type="submission" date="2016-10" db="EMBL/GenBank/DDBJ databases">
        <authorList>
            <person name="Varghese N."/>
            <person name="Submissions S."/>
        </authorList>
    </citation>
    <scope>NUCLEOTIDE SEQUENCE [LARGE SCALE GENOMIC DNA]</scope>
    <source>
        <strain evidence="2">DSM 18887</strain>
    </source>
</reference>
<protein>
    <submittedName>
        <fullName evidence="1">Uncharacterized protein</fullName>
    </submittedName>
</protein>
<evidence type="ECO:0000313" key="1">
    <source>
        <dbReference type="EMBL" id="SEQ39470.1"/>
    </source>
</evidence>
<evidence type="ECO:0000313" key="2">
    <source>
        <dbReference type="Proteomes" id="UP000198749"/>
    </source>
</evidence>
<accession>A0A1H9FNA7</accession>
<dbReference type="AlphaFoldDB" id="A0A1H9FNA7"/>
<proteinExistence type="predicted"/>
<dbReference type="EMBL" id="FOGB01000003">
    <property type="protein sequence ID" value="SEQ39470.1"/>
    <property type="molecule type" value="Genomic_DNA"/>
</dbReference>